<protein>
    <submittedName>
        <fullName evidence="1">Uncharacterized protein</fullName>
    </submittedName>
</protein>
<organism evidence="1 2">
    <name type="scientific">Malus baccata</name>
    <name type="common">Siberian crab apple</name>
    <name type="synonym">Pyrus baccata</name>
    <dbReference type="NCBI Taxonomy" id="106549"/>
    <lineage>
        <taxon>Eukaryota</taxon>
        <taxon>Viridiplantae</taxon>
        <taxon>Streptophyta</taxon>
        <taxon>Embryophyta</taxon>
        <taxon>Tracheophyta</taxon>
        <taxon>Spermatophyta</taxon>
        <taxon>Magnoliopsida</taxon>
        <taxon>eudicotyledons</taxon>
        <taxon>Gunneridae</taxon>
        <taxon>Pentapetalae</taxon>
        <taxon>rosids</taxon>
        <taxon>fabids</taxon>
        <taxon>Rosales</taxon>
        <taxon>Rosaceae</taxon>
        <taxon>Amygdaloideae</taxon>
        <taxon>Maleae</taxon>
        <taxon>Malus</taxon>
    </lineage>
</organism>
<reference evidence="1 2" key="1">
    <citation type="journal article" date="2019" name="G3 (Bethesda)">
        <title>Sequencing of a Wild Apple (Malus baccata) Genome Unravels the Differences Between Cultivated and Wild Apple Species Regarding Disease Resistance and Cold Tolerance.</title>
        <authorList>
            <person name="Chen X."/>
        </authorList>
    </citation>
    <scope>NUCLEOTIDE SEQUENCE [LARGE SCALE GENOMIC DNA]</scope>
    <source>
        <strain evidence="2">cv. Shandingzi</strain>
        <tissue evidence="1">Leaves</tissue>
    </source>
</reference>
<dbReference type="EMBL" id="VIEB01000025">
    <property type="protein sequence ID" value="TQE11925.1"/>
    <property type="molecule type" value="Genomic_DNA"/>
</dbReference>
<dbReference type="Proteomes" id="UP000315295">
    <property type="component" value="Unassembled WGS sequence"/>
</dbReference>
<evidence type="ECO:0000313" key="1">
    <source>
        <dbReference type="EMBL" id="TQE11925.1"/>
    </source>
</evidence>
<dbReference type="STRING" id="106549.A0A540NLM5"/>
<name>A0A540NLM5_MALBA</name>
<accession>A0A540NLM5</accession>
<sequence length="140" mass="15246">MAEVKWRYSDGRQPPPVSMNLAVGKRHRSDYDRSSSYLEKIELMLILDFVFLEAINSASSVTQTLSGEVADGQRKLIALAAARGNSSAVNPLVTQLTNGPLGGLHEKRECVKCVDADDSAEFGDTPQLAEQVTELIPTQI</sequence>
<keyword evidence="2" id="KW-1185">Reference proteome</keyword>
<comment type="caution">
    <text evidence="1">The sequence shown here is derived from an EMBL/GenBank/DDBJ whole genome shotgun (WGS) entry which is preliminary data.</text>
</comment>
<proteinExistence type="predicted"/>
<dbReference type="AlphaFoldDB" id="A0A540NLM5"/>
<gene>
    <name evidence="1" type="ORF">C1H46_002559</name>
</gene>
<evidence type="ECO:0000313" key="2">
    <source>
        <dbReference type="Proteomes" id="UP000315295"/>
    </source>
</evidence>